<organism evidence="2">
    <name type="scientific">Tanacetum cinerariifolium</name>
    <name type="common">Dalmatian daisy</name>
    <name type="synonym">Chrysanthemum cinerariifolium</name>
    <dbReference type="NCBI Taxonomy" id="118510"/>
    <lineage>
        <taxon>Eukaryota</taxon>
        <taxon>Viridiplantae</taxon>
        <taxon>Streptophyta</taxon>
        <taxon>Embryophyta</taxon>
        <taxon>Tracheophyta</taxon>
        <taxon>Spermatophyta</taxon>
        <taxon>Magnoliopsida</taxon>
        <taxon>eudicotyledons</taxon>
        <taxon>Gunneridae</taxon>
        <taxon>Pentapetalae</taxon>
        <taxon>asterids</taxon>
        <taxon>campanulids</taxon>
        <taxon>Asterales</taxon>
        <taxon>Asteraceae</taxon>
        <taxon>Asteroideae</taxon>
        <taxon>Anthemideae</taxon>
        <taxon>Anthemidinae</taxon>
        <taxon>Tanacetum</taxon>
    </lineage>
</organism>
<dbReference type="AlphaFoldDB" id="A0A699Q0P0"/>
<feature type="region of interest" description="Disordered" evidence="1">
    <location>
        <begin position="152"/>
        <end position="171"/>
    </location>
</feature>
<name>A0A699Q0P0_TANCI</name>
<dbReference type="EMBL" id="BKCJ010960849">
    <property type="protein sequence ID" value="GFC54345.1"/>
    <property type="molecule type" value="Genomic_DNA"/>
</dbReference>
<gene>
    <name evidence="2" type="ORF">Tci_826315</name>
</gene>
<protein>
    <submittedName>
        <fullName evidence="2">Nucleotide-binding alpha-beta plait domain-containing protein</fullName>
    </submittedName>
</protein>
<sequence>IIQAHNDFVIDERVIWVEVEGVPCKWWSRNTFSRIISRWDTLLNGEELEEEGYHSNRICIHTKLKTVVFDSFKMVYRGMTCWVHAIEVPGWVSDFEEDGEEGHDVNDGSHEDDMYGGVSETLKMWKNDVHSEDPFGIYEVLNKKRDGKNIDDKHEDSLKYPPGFTPNEEGDVPIEKVDNWSDENRVNDGQEDGVCVGQHVHERMEVSNDTHESTCSVHFKKSEVPHKGGSILKLIDDLVNVGQTMGYDMT</sequence>
<proteinExistence type="predicted"/>
<evidence type="ECO:0000313" key="2">
    <source>
        <dbReference type="EMBL" id="GFC54345.1"/>
    </source>
</evidence>
<accession>A0A699Q0P0</accession>
<comment type="caution">
    <text evidence="2">The sequence shown here is derived from an EMBL/GenBank/DDBJ whole genome shotgun (WGS) entry which is preliminary data.</text>
</comment>
<evidence type="ECO:0000256" key="1">
    <source>
        <dbReference type="SAM" id="MobiDB-lite"/>
    </source>
</evidence>
<feature type="non-terminal residue" evidence="2">
    <location>
        <position position="1"/>
    </location>
</feature>
<reference evidence="2" key="1">
    <citation type="journal article" date="2019" name="Sci. Rep.">
        <title>Draft genome of Tanacetum cinerariifolium, the natural source of mosquito coil.</title>
        <authorList>
            <person name="Yamashiro T."/>
            <person name="Shiraishi A."/>
            <person name="Satake H."/>
            <person name="Nakayama K."/>
        </authorList>
    </citation>
    <scope>NUCLEOTIDE SEQUENCE</scope>
</reference>